<dbReference type="GO" id="GO:0010506">
    <property type="term" value="P:regulation of autophagy"/>
    <property type="evidence" value="ECO:0007669"/>
    <property type="project" value="InterPro"/>
</dbReference>
<feature type="compositionally biased region" description="Polar residues" evidence="12">
    <location>
        <begin position="112"/>
        <end position="134"/>
    </location>
</feature>
<feature type="compositionally biased region" description="Polar residues" evidence="12">
    <location>
        <begin position="47"/>
        <end position="56"/>
    </location>
</feature>
<keyword evidence="15" id="KW-1185">Reference proteome</keyword>
<dbReference type="GO" id="GO:0005524">
    <property type="term" value="F:ATP binding"/>
    <property type="evidence" value="ECO:0007669"/>
    <property type="project" value="UniProtKB-KW"/>
</dbReference>
<evidence type="ECO:0000256" key="12">
    <source>
        <dbReference type="SAM" id="MobiDB-lite"/>
    </source>
</evidence>
<evidence type="ECO:0000256" key="10">
    <source>
        <dbReference type="ARBA" id="ARBA00047899"/>
    </source>
</evidence>
<dbReference type="InterPro" id="IPR011009">
    <property type="entry name" value="Kinase-like_dom_sf"/>
</dbReference>
<dbReference type="GO" id="GO:0000045">
    <property type="term" value="P:autophagosome assembly"/>
    <property type="evidence" value="ECO:0007669"/>
    <property type="project" value="TreeGrafter"/>
</dbReference>
<feature type="compositionally biased region" description="Low complexity" evidence="12">
    <location>
        <begin position="153"/>
        <end position="162"/>
    </location>
</feature>
<keyword evidence="5" id="KW-0547">Nucleotide-binding</keyword>
<dbReference type="GO" id="GO:0004674">
    <property type="term" value="F:protein serine/threonine kinase activity"/>
    <property type="evidence" value="ECO:0007669"/>
    <property type="project" value="UniProtKB-KW"/>
</dbReference>
<organism evidence="14 15">
    <name type="scientific">Peltaster fructicola</name>
    <dbReference type="NCBI Taxonomy" id="286661"/>
    <lineage>
        <taxon>Eukaryota</taxon>
        <taxon>Fungi</taxon>
        <taxon>Dikarya</taxon>
        <taxon>Ascomycota</taxon>
        <taxon>Pezizomycotina</taxon>
        <taxon>Dothideomycetes</taxon>
        <taxon>Dothideomycetes incertae sedis</taxon>
        <taxon>Peltaster</taxon>
    </lineage>
</organism>
<evidence type="ECO:0000256" key="8">
    <source>
        <dbReference type="ARBA" id="ARBA00023006"/>
    </source>
</evidence>
<feature type="compositionally biased region" description="Basic residues" evidence="12">
    <location>
        <begin position="31"/>
        <end position="43"/>
    </location>
</feature>
<keyword evidence="4" id="KW-0808">Transferase</keyword>
<protein>
    <recommendedName>
        <fullName evidence="2">non-specific serine/threonine protein kinase</fullName>
        <ecNumber evidence="2">2.7.11.1</ecNumber>
    </recommendedName>
    <alternativeName>
        <fullName evidence="9">Autophagy-related protein 1</fullName>
    </alternativeName>
</protein>
<evidence type="ECO:0000256" key="7">
    <source>
        <dbReference type="ARBA" id="ARBA00022840"/>
    </source>
</evidence>
<dbReference type="PROSITE" id="PS00108">
    <property type="entry name" value="PROTEIN_KINASE_ST"/>
    <property type="match status" value="1"/>
</dbReference>
<feature type="region of interest" description="Disordered" evidence="12">
    <location>
        <begin position="1"/>
        <end position="162"/>
    </location>
</feature>
<evidence type="ECO:0000256" key="4">
    <source>
        <dbReference type="ARBA" id="ARBA00022679"/>
    </source>
</evidence>
<gene>
    <name evidence="14" type="ORF">AMS68_001190</name>
</gene>
<dbReference type="PANTHER" id="PTHR24348:SF22">
    <property type="entry name" value="NON-SPECIFIC SERINE_THREONINE PROTEIN KINASE"/>
    <property type="match status" value="1"/>
</dbReference>
<evidence type="ECO:0000256" key="3">
    <source>
        <dbReference type="ARBA" id="ARBA00022527"/>
    </source>
</evidence>
<feature type="region of interest" description="Disordered" evidence="12">
    <location>
        <begin position="537"/>
        <end position="565"/>
    </location>
</feature>
<comment type="catalytic activity">
    <reaction evidence="10">
        <text>L-threonyl-[protein] + ATP = O-phospho-L-threonyl-[protein] + ADP + H(+)</text>
        <dbReference type="Rhea" id="RHEA:46608"/>
        <dbReference type="Rhea" id="RHEA-COMP:11060"/>
        <dbReference type="Rhea" id="RHEA-COMP:11605"/>
        <dbReference type="ChEBI" id="CHEBI:15378"/>
        <dbReference type="ChEBI" id="CHEBI:30013"/>
        <dbReference type="ChEBI" id="CHEBI:30616"/>
        <dbReference type="ChEBI" id="CHEBI:61977"/>
        <dbReference type="ChEBI" id="CHEBI:456216"/>
        <dbReference type="EC" id="2.7.11.1"/>
    </reaction>
</comment>
<dbReference type="OrthoDB" id="4062651at2759"/>
<keyword evidence="8" id="KW-0072">Autophagy</keyword>
<dbReference type="GO" id="GO:0005829">
    <property type="term" value="C:cytosol"/>
    <property type="evidence" value="ECO:0007669"/>
    <property type="project" value="TreeGrafter"/>
</dbReference>
<dbReference type="EMBL" id="CP051139">
    <property type="protein sequence ID" value="QIW95672.1"/>
    <property type="molecule type" value="Genomic_DNA"/>
</dbReference>
<evidence type="ECO:0000313" key="15">
    <source>
        <dbReference type="Proteomes" id="UP000503462"/>
    </source>
</evidence>
<dbReference type="PANTHER" id="PTHR24348">
    <property type="entry name" value="SERINE/THREONINE-PROTEIN KINASE UNC-51-RELATED"/>
    <property type="match status" value="1"/>
</dbReference>
<keyword evidence="3" id="KW-0723">Serine/threonine-protein kinase</keyword>
<proteinExistence type="predicted"/>
<dbReference type="GO" id="GO:0061709">
    <property type="term" value="P:reticulophagy"/>
    <property type="evidence" value="ECO:0007669"/>
    <property type="project" value="TreeGrafter"/>
</dbReference>
<dbReference type="Pfam" id="PF00069">
    <property type="entry name" value="Pkinase"/>
    <property type="match status" value="1"/>
</dbReference>
<dbReference type="SUPFAM" id="SSF56112">
    <property type="entry name" value="Protein kinase-like (PK-like)"/>
    <property type="match status" value="1"/>
</dbReference>
<evidence type="ECO:0000256" key="1">
    <source>
        <dbReference type="ARBA" id="ARBA00004623"/>
    </source>
</evidence>
<dbReference type="GO" id="GO:0000422">
    <property type="term" value="P:autophagy of mitochondrion"/>
    <property type="evidence" value="ECO:0007669"/>
    <property type="project" value="TreeGrafter"/>
</dbReference>
<dbReference type="GO" id="GO:0034727">
    <property type="term" value="P:piecemeal microautophagy of the nucleus"/>
    <property type="evidence" value="ECO:0007669"/>
    <property type="project" value="TreeGrafter"/>
</dbReference>
<evidence type="ECO:0000256" key="9">
    <source>
        <dbReference type="ARBA" id="ARBA00030237"/>
    </source>
</evidence>
<reference evidence="14 15" key="1">
    <citation type="journal article" date="2016" name="Sci. Rep.">
        <title>Peltaster fructicola genome reveals evolution from an invasive phytopathogen to an ectophytic parasite.</title>
        <authorList>
            <person name="Xu C."/>
            <person name="Chen H."/>
            <person name="Gleason M.L."/>
            <person name="Xu J.R."/>
            <person name="Liu H."/>
            <person name="Zhang R."/>
            <person name="Sun G."/>
        </authorList>
    </citation>
    <scope>NUCLEOTIDE SEQUENCE [LARGE SCALE GENOMIC DNA]</scope>
    <source>
        <strain evidence="14 15">LNHT1506</strain>
    </source>
</reference>
<dbReference type="Gene3D" id="1.10.510.10">
    <property type="entry name" value="Transferase(Phosphotransferase) domain 1"/>
    <property type="match status" value="1"/>
</dbReference>
<evidence type="ECO:0000313" key="14">
    <source>
        <dbReference type="EMBL" id="QIW95672.1"/>
    </source>
</evidence>
<dbReference type="GO" id="GO:0034045">
    <property type="term" value="C:phagophore assembly site membrane"/>
    <property type="evidence" value="ECO:0007669"/>
    <property type="project" value="UniProtKB-SubCell"/>
</dbReference>
<dbReference type="AlphaFoldDB" id="A0A6H0XLS9"/>
<dbReference type="InterPro" id="IPR045269">
    <property type="entry name" value="Atg1-like"/>
</dbReference>
<dbReference type="GO" id="GO:0042594">
    <property type="term" value="P:response to starvation"/>
    <property type="evidence" value="ECO:0007669"/>
    <property type="project" value="TreeGrafter"/>
</dbReference>
<name>A0A6H0XLS9_9PEZI</name>
<dbReference type="PROSITE" id="PS50011">
    <property type="entry name" value="PROTEIN_KINASE_DOM"/>
    <property type="match status" value="1"/>
</dbReference>
<evidence type="ECO:0000256" key="5">
    <source>
        <dbReference type="ARBA" id="ARBA00022741"/>
    </source>
</evidence>
<dbReference type="InterPro" id="IPR008271">
    <property type="entry name" value="Ser/Thr_kinase_AS"/>
</dbReference>
<evidence type="ECO:0000256" key="6">
    <source>
        <dbReference type="ARBA" id="ARBA00022777"/>
    </source>
</evidence>
<feature type="compositionally biased region" description="Basic residues" evidence="12">
    <location>
        <begin position="541"/>
        <end position="557"/>
    </location>
</feature>
<feature type="domain" description="Protein kinase" evidence="13">
    <location>
        <begin position="215"/>
        <end position="527"/>
    </location>
</feature>
<sequence length="565" mass="63214">MPALAMHNRSHTFAQQGSSDVSPMPSDSGKKRLGFLRHLKPGHRTNSEISQRSSEPPESPTPIKRSTAPANSLDRSSRDRSVSPRSPVQSRYSKDVSRYDSAQTEAVERPMSNGSLSSRTSNDSERGQSPSSRSGVRWAANVDSDGTKRSRRLSAASSATRGRSSIFIRNAEGGGYLEGVDHGTGSKARRLSVQLPTELQVGSDKLEDYFDLLSRLGKKKIGEGGAASVQLMKSKKAGDDEHKVFAVKEFRPWDSEEETEIEYQRKIKSEYAIAKSCQHPNIVHTFRLCCSGGEEWFHVMEYCDLGDLNDLINKNFMTQEDKNCMFKQLLRGVDYLHSRGISHRDIKSENLLVNHHGCLKIADFGTSEVFCGEHPAARNCRRPSIIAPDPEVKLCAPGLVGSRPYMAPEIVEHKESYDPRCVDVWSCAIVYLSLCFTGTPWESASNDQKNYNIFCSSWDEWLVRNPSGEIQLEVPLPSVAYSRMLKLETPGSRTIVMGMLHPDPKHRWTAKKALDLICQKEGAGPWPCCQQDGYSEDIKSRERKARHNHIPPDKRKKNGEFNGKT</sequence>
<dbReference type="SMART" id="SM00220">
    <property type="entry name" value="S_TKc"/>
    <property type="match status" value="1"/>
</dbReference>
<evidence type="ECO:0000259" key="13">
    <source>
        <dbReference type="PROSITE" id="PS50011"/>
    </source>
</evidence>
<dbReference type="InterPro" id="IPR000719">
    <property type="entry name" value="Prot_kinase_dom"/>
</dbReference>
<dbReference type="Proteomes" id="UP000503462">
    <property type="component" value="Chromosome 1"/>
</dbReference>
<accession>A0A6H0XLS9</accession>
<keyword evidence="7" id="KW-0067">ATP-binding</keyword>
<evidence type="ECO:0000256" key="2">
    <source>
        <dbReference type="ARBA" id="ARBA00012513"/>
    </source>
</evidence>
<feature type="compositionally biased region" description="Polar residues" evidence="12">
    <location>
        <begin position="11"/>
        <end position="21"/>
    </location>
</feature>
<evidence type="ECO:0000256" key="11">
    <source>
        <dbReference type="ARBA" id="ARBA00048679"/>
    </source>
</evidence>
<dbReference type="EC" id="2.7.11.1" evidence="2"/>
<comment type="catalytic activity">
    <reaction evidence="11">
        <text>L-seryl-[protein] + ATP = O-phospho-L-seryl-[protein] + ADP + H(+)</text>
        <dbReference type="Rhea" id="RHEA:17989"/>
        <dbReference type="Rhea" id="RHEA-COMP:9863"/>
        <dbReference type="Rhea" id="RHEA-COMP:11604"/>
        <dbReference type="ChEBI" id="CHEBI:15378"/>
        <dbReference type="ChEBI" id="CHEBI:29999"/>
        <dbReference type="ChEBI" id="CHEBI:30616"/>
        <dbReference type="ChEBI" id="CHEBI:83421"/>
        <dbReference type="ChEBI" id="CHEBI:456216"/>
        <dbReference type="EC" id="2.7.11.1"/>
    </reaction>
</comment>
<dbReference type="GO" id="GO:0005776">
    <property type="term" value="C:autophagosome"/>
    <property type="evidence" value="ECO:0007669"/>
    <property type="project" value="TreeGrafter"/>
</dbReference>
<keyword evidence="6" id="KW-0418">Kinase</keyword>
<comment type="subcellular location">
    <subcellularLocation>
        <location evidence="1">Preautophagosomal structure membrane</location>
        <topology evidence="1">Peripheral membrane protein</topology>
    </subcellularLocation>
</comment>